<evidence type="ECO:0000256" key="14">
    <source>
        <dbReference type="SAM" id="MobiDB-lite"/>
    </source>
</evidence>
<dbReference type="Proteomes" id="UP000604825">
    <property type="component" value="Unassembled WGS sequence"/>
</dbReference>
<keyword evidence="7" id="KW-0547">Nucleotide-binding</keyword>
<accession>A0A811MG21</accession>
<name>A0A811MG21_9POAL</name>
<dbReference type="EC" id="2.7.11.1" evidence="2"/>
<evidence type="ECO:0000259" key="16">
    <source>
        <dbReference type="PROSITE" id="PS50011"/>
    </source>
</evidence>
<keyword evidence="10 15" id="KW-1133">Transmembrane helix</keyword>
<feature type="domain" description="Protein kinase" evidence="16">
    <location>
        <begin position="232"/>
        <end position="492"/>
    </location>
</feature>
<evidence type="ECO:0000256" key="3">
    <source>
        <dbReference type="ARBA" id="ARBA00022527"/>
    </source>
</evidence>
<dbReference type="GO" id="GO:0004674">
    <property type="term" value="F:protein serine/threonine kinase activity"/>
    <property type="evidence" value="ECO:0007669"/>
    <property type="project" value="UniProtKB-KW"/>
</dbReference>
<dbReference type="OrthoDB" id="4062651at2759"/>
<organism evidence="17 18">
    <name type="scientific">Miscanthus lutarioriparius</name>
    <dbReference type="NCBI Taxonomy" id="422564"/>
    <lineage>
        <taxon>Eukaryota</taxon>
        <taxon>Viridiplantae</taxon>
        <taxon>Streptophyta</taxon>
        <taxon>Embryophyta</taxon>
        <taxon>Tracheophyta</taxon>
        <taxon>Spermatophyta</taxon>
        <taxon>Magnoliopsida</taxon>
        <taxon>Liliopsida</taxon>
        <taxon>Poales</taxon>
        <taxon>Poaceae</taxon>
        <taxon>PACMAD clade</taxon>
        <taxon>Panicoideae</taxon>
        <taxon>Andropogonodae</taxon>
        <taxon>Andropogoneae</taxon>
        <taxon>Saccharinae</taxon>
        <taxon>Miscanthus</taxon>
    </lineage>
</organism>
<dbReference type="FunFam" id="3.30.200.20:FF:000178">
    <property type="entry name" value="serine/threonine-protein kinase PBS1-like"/>
    <property type="match status" value="1"/>
</dbReference>
<evidence type="ECO:0000256" key="9">
    <source>
        <dbReference type="ARBA" id="ARBA00022840"/>
    </source>
</evidence>
<gene>
    <name evidence="17" type="ORF">NCGR_LOCUS2309</name>
</gene>
<dbReference type="FunFam" id="1.10.510.10:FF:000035">
    <property type="entry name" value="Putative receptor-like serine/threonine-protein kinase"/>
    <property type="match status" value="1"/>
</dbReference>
<evidence type="ECO:0000256" key="8">
    <source>
        <dbReference type="ARBA" id="ARBA00022777"/>
    </source>
</evidence>
<comment type="caution">
    <text evidence="17">The sequence shown here is derived from an EMBL/GenBank/DDBJ whole genome shotgun (WGS) entry which is preliminary data.</text>
</comment>
<comment type="catalytic activity">
    <reaction evidence="13">
        <text>L-seryl-[protein] + ATP = O-phospho-L-seryl-[protein] + ADP + H(+)</text>
        <dbReference type="Rhea" id="RHEA:17989"/>
        <dbReference type="Rhea" id="RHEA-COMP:9863"/>
        <dbReference type="Rhea" id="RHEA-COMP:11604"/>
        <dbReference type="ChEBI" id="CHEBI:15378"/>
        <dbReference type="ChEBI" id="CHEBI:29999"/>
        <dbReference type="ChEBI" id="CHEBI:30616"/>
        <dbReference type="ChEBI" id="CHEBI:83421"/>
        <dbReference type="ChEBI" id="CHEBI:456216"/>
        <dbReference type="EC" id="2.7.11.1"/>
    </reaction>
</comment>
<dbReference type="Pfam" id="PF07714">
    <property type="entry name" value="PK_Tyr_Ser-Thr"/>
    <property type="match status" value="2"/>
</dbReference>
<keyword evidence="5" id="KW-0808">Transferase</keyword>
<dbReference type="PROSITE" id="PS50011">
    <property type="entry name" value="PROTEIN_KINASE_DOM"/>
    <property type="match status" value="1"/>
</dbReference>
<keyword evidence="9" id="KW-0067">ATP-binding</keyword>
<keyword evidence="8" id="KW-0418">Kinase</keyword>
<proteinExistence type="predicted"/>
<feature type="region of interest" description="Disordered" evidence="14">
    <location>
        <begin position="1"/>
        <end position="45"/>
    </location>
</feature>
<dbReference type="EMBL" id="CAJGYO010000001">
    <property type="protein sequence ID" value="CAD6204281.1"/>
    <property type="molecule type" value="Genomic_DNA"/>
</dbReference>
<keyword evidence="6 15" id="KW-0812">Transmembrane</keyword>
<evidence type="ECO:0000256" key="1">
    <source>
        <dbReference type="ARBA" id="ARBA00004167"/>
    </source>
</evidence>
<dbReference type="InterPro" id="IPR052232">
    <property type="entry name" value="RLK_Ser/Thr-Kinase"/>
</dbReference>
<keyword evidence="18" id="KW-1185">Reference proteome</keyword>
<evidence type="ECO:0000256" key="12">
    <source>
        <dbReference type="ARBA" id="ARBA00047899"/>
    </source>
</evidence>
<evidence type="ECO:0000256" key="6">
    <source>
        <dbReference type="ARBA" id="ARBA00022692"/>
    </source>
</evidence>
<evidence type="ECO:0000256" key="2">
    <source>
        <dbReference type="ARBA" id="ARBA00012513"/>
    </source>
</evidence>
<keyword evidence="4" id="KW-0597">Phosphoprotein</keyword>
<evidence type="ECO:0000256" key="11">
    <source>
        <dbReference type="ARBA" id="ARBA00023136"/>
    </source>
</evidence>
<reference evidence="17" key="1">
    <citation type="submission" date="2020-10" db="EMBL/GenBank/DDBJ databases">
        <authorList>
            <person name="Han B."/>
            <person name="Lu T."/>
            <person name="Zhao Q."/>
            <person name="Huang X."/>
            <person name="Zhao Y."/>
        </authorList>
    </citation>
    <scope>NUCLEOTIDE SEQUENCE</scope>
</reference>
<feature type="region of interest" description="Disordered" evidence="14">
    <location>
        <begin position="463"/>
        <end position="492"/>
    </location>
</feature>
<evidence type="ECO:0000256" key="13">
    <source>
        <dbReference type="ARBA" id="ARBA00048679"/>
    </source>
</evidence>
<evidence type="ECO:0000256" key="10">
    <source>
        <dbReference type="ARBA" id="ARBA00022989"/>
    </source>
</evidence>
<keyword evidence="3" id="KW-0723">Serine/threonine-protein kinase</keyword>
<evidence type="ECO:0000313" key="18">
    <source>
        <dbReference type="Proteomes" id="UP000604825"/>
    </source>
</evidence>
<dbReference type="SUPFAM" id="SSF56112">
    <property type="entry name" value="Protein kinase-like (PK-like)"/>
    <property type="match status" value="1"/>
</dbReference>
<evidence type="ECO:0000256" key="15">
    <source>
        <dbReference type="SAM" id="Phobius"/>
    </source>
</evidence>
<dbReference type="InterPro" id="IPR001245">
    <property type="entry name" value="Ser-Thr/Tyr_kinase_cat_dom"/>
</dbReference>
<evidence type="ECO:0000256" key="7">
    <source>
        <dbReference type="ARBA" id="ARBA00022741"/>
    </source>
</evidence>
<dbReference type="PANTHER" id="PTHR47984">
    <property type="entry name" value="OS01G0323000 PROTEIN"/>
    <property type="match status" value="1"/>
</dbReference>
<feature type="compositionally biased region" description="Basic and acidic residues" evidence="14">
    <location>
        <begin position="463"/>
        <end position="475"/>
    </location>
</feature>
<evidence type="ECO:0000256" key="5">
    <source>
        <dbReference type="ARBA" id="ARBA00022679"/>
    </source>
</evidence>
<evidence type="ECO:0000256" key="4">
    <source>
        <dbReference type="ARBA" id="ARBA00022553"/>
    </source>
</evidence>
<feature type="region of interest" description="Disordered" evidence="14">
    <location>
        <begin position="181"/>
        <end position="205"/>
    </location>
</feature>
<protein>
    <recommendedName>
        <fullName evidence="2">non-specific serine/threonine protein kinase</fullName>
        <ecNumber evidence="2">2.7.11.1</ecNumber>
    </recommendedName>
</protein>
<feature type="transmembrane region" description="Helical" evidence="15">
    <location>
        <begin position="72"/>
        <end position="94"/>
    </location>
</feature>
<dbReference type="GO" id="GO:0005524">
    <property type="term" value="F:ATP binding"/>
    <property type="evidence" value="ECO:0007669"/>
    <property type="project" value="UniProtKB-KW"/>
</dbReference>
<comment type="catalytic activity">
    <reaction evidence="12">
        <text>L-threonyl-[protein] + ATP = O-phospho-L-threonyl-[protein] + ADP + H(+)</text>
        <dbReference type="Rhea" id="RHEA:46608"/>
        <dbReference type="Rhea" id="RHEA-COMP:11060"/>
        <dbReference type="Rhea" id="RHEA-COMP:11605"/>
        <dbReference type="ChEBI" id="CHEBI:15378"/>
        <dbReference type="ChEBI" id="CHEBI:30013"/>
        <dbReference type="ChEBI" id="CHEBI:30616"/>
        <dbReference type="ChEBI" id="CHEBI:61977"/>
        <dbReference type="ChEBI" id="CHEBI:456216"/>
        <dbReference type="EC" id="2.7.11.1"/>
    </reaction>
</comment>
<keyword evidence="11 15" id="KW-0472">Membrane</keyword>
<comment type="subcellular location">
    <subcellularLocation>
        <location evidence="1">Membrane</location>
        <topology evidence="1">Single-pass membrane protein</topology>
    </subcellularLocation>
</comment>
<dbReference type="InterPro" id="IPR011009">
    <property type="entry name" value="Kinase-like_dom_sf"/>
</dbReference>
<evidence type="ECO:0000313" key="17">
    <source>
        <dbReference type="EMBL" id="CAD6204281.1"/>
    </source>
</evidence>
<dbReference type="Gene3D" id="1.10.510.10">
    <property type="entry name" value="Transferase(Phosphotransferase) domain 1"/>
    <property type="match status" value="2"/>
</dbReference>
<dbReference type="PANTHER" id="PTHR47984:SF24">
    <property type="entry name" value="OS10G0533150 PROTEIN"/>
    <property type="match status" value="1"/>
</dbReference>
<sequence length="492" mass="54426">MTPRALPQHTARRVASSPQDRHPRSPTPAPPRHHLHPQHKQQGPTALASVLDVGVPRVDWLSQRTPVLGLRAWVLVAAGAAAAALALLCIIVCLCRRRTPRLAPCPHRPGASKSLKHRVHAHHQHQAVPMPPPAPAANKDVEEAAAARWRPASFEQPPIEAIKAEQKAPLILAQHFARTSGETATSSGCGDDGESTVSDHGGSDAEIPEAAARRGWGRRYTHREMEEATGGLAAANVMGEGGYGVVFRGVLRDGTAVAIKNLHNNRGQAEKDFRMEVQTIGRVRHKNLVGLLGYCSEGACRMLVYQYMENSNLDRWLHHDDSEISPLTWDIRMRILLGTAKGYVAPEYAKTGMLNERSDVYSFGVLVMEVITGRTPVDYTRPTHEVNLVEWLKRMVAERRVEEVLDPRLPEPPPSKALKRAVLAALRCVDPDGSQRPTMPHVVHMLEDDQILRDEFKLARDLSPRESDSYERERSSSQIGRTARFRFSGPLG</sequence>
<dbReference type="GO" id="GO:0016020">
    <property type="term" value="C:membrane"/>
    <property type="evidence" value="ECO:0007669"/>
    <property type="project" value="UniProtKB-SubCell"/>
</dbReference>
<dbReference type="AlphaFoldDB" id="A0A811MG21"/>
<dbReference type="InterPro" id="IPR000719">
    <property type="entry name" value="Prot_kinase_dom"/>
</dbReference>